<feature type="transmembrane region" description="Helical" evidence="1">
    <location>
        <begin position="20"/>
        <end position="38"/>
    </location>
</feature>
<keyword evidence="1" id="KW-1133">Transmembrane helix</keyword>
<dbReference type="EMBL" id="CP036267">
    <property type="protein sequence ID" value="QDT32737.1"/>
    <property type="molecule type" value="Genomic_DNA"/>
</dbReference>
<evidence type="ECO:0000313" key="3">
    <source>
        <dbReference type="Proteomes" id="UP000315724"/>
    </source>
</evidence>
<proteinExistence type="predicted"/>
<evidence type="ECO:0000256" key="1">
    <source>
        <dbReference type="SAM" id="Phobius"/>
    </source>
</evidence>
<dbReference type="KEGG" id="tpol:Mal48_19840"/>
<feature type="transmembrane region" description="Helical" evidence="1">
    <location>
        <begin position="92"/>
        <end position="112"/>
    </location>
</feature>
<evidence type="ECO:0000313" key="2">
    <source>
        <dbReference type="EMBL" id="QDT32737.1"/>
    </source>
</evidence>
<name>A0A517QMF9_9PLAN</name>
<dbReference type="Proteomes" id="UP000315724">
    <property type="component" value="Chromosome"/>
</dbReference>
<keyword evidence="1" id="KW-0812">Transmembrane</keyword>
<feature type="transmembrane region" description="Helical" evidence="1">
    <location>
        <begin position="59"/>
        <end position="80"/>
    </location>
</feature>
<gene>
    <name evidence="2" type="ORF">Mal48_19840</name>
</gene>
<sequence>MPIEPFEFYDRSNSPIQIRWIVYTHLAGVALTACLSLADRGLFISPTISKWIASMTFEAGSPIVGIIILIIFWGCPILMLSQLFNTAIDLKVRVIGGAAEFLVAIAHLFAILPSVQ</sequence>
<keyword evidence="1" id="KW-0472">Membrane</keyword>
<keyword evidence="3" id="KW-1185">Reference proteome</keyword>
<dbReference type="RefSeq" id="WP_145198210.1">
    <property type="nucleotide sequence ID" value="NZ_CP036267.1"/>
</dbReference>
<reference evidence="2 3" key="1">
    <citation type="submission" date="2019-02" db="EMBL/GenBank/DDBJ databases">
        <title>Deep-cultivation of Planctomycetes and their phenomic and genomic characterization uncovers novel biology.</title>
        <authorList>
            <person name="Wiegand S."/>
            <person name="Jogler M."/>
            <person name="Boedeker C."/>
            <person name="Pinto D."/>
            <person name="Vollmers J."/>
            <person name="Rivas-Marin E."/>
            <person name="Kohn T."/>
            <person name="Peeters S.H."/>
            <person name="Heuer A."/>
            <person name="Rast P."/>
            <person name="Oberbeckmann S."/>
            <person name="Bunk B."/>
            <person name="Jeske O."/>
            <person name="Meyerdierks A."/>
            <person name="Storesund J.E."/>
            <person name="Kallscheuer N."/>
            <person name="Luecker S."/>
            <person name="Lage O.M."/>
            <person name="Pohl T."/>
            <person name="Merkel B.J."/>
            <person name="Hornburger P."/>
            <person name="Mueller R.-W."/>
            <person name="Bruemmer F."/>
            <person name="Labrenz M."/>
            <person name="Spormann A.M."/>
            <person name="Op den Camp H."/>
            <person name="Overmann J."/>
            <person name="Amann R."/>
            <person name="Jetten M.S.M."/>
            <person name="Mascher T."/>
            <person name="Medema M.H."/>
            <person name="Devos D.P."/>
            <person name="Kaster A.-K."/>
            <person name="Ovreas L."/>
            <person name="Rohde M."/>
            <person name="Galperin M.Y."/>
            <person name="Jogler C."/>
        </authorList>
    </citation>
    <scope>NUCLEOTIDE SEQUENCE [LARGE SCALE GENOMIC DNA]</scope>
    <source>
        <strain evidence="2 3">Mal48</strain>
    </source>
</reference>
<accession>A0A517QMF9</accession>
<protein>
    <submittedName>
        <fullName evidence="2">Uncharacterized protein</fullName>
    </submittedName>
</protein>
<organism evidence="2 3">
    <name type="scientific">Thalassoglobus polymorphus</name>
    <dbReference type="NCBI Taxonomy" id="2527994"/>
    <lineage>
        <taxon>Bacteria</taxon>
        <taxon>Pseudomonadati</taxon>
        <taxon>Planctomycetota</taxon>
        <taxon>Planctomycetia</taxon>
        <taxon>Planctomycetales</taxon>
        <taxon>Planctomycetaceae</taxon>
        <taxon>Thalassoglobus</taxon>
    </lineage>
</organism>
<dbReference type="AlphaFoldDB" id="A0A517QMF9"/>